<evidence type="ECO:0000313" key="1">
    <source>
        <dbReference type="EMBL" id="PIE34978.1"/>
    </source>
</evidence>
<accession>A0A2G6KH24</accession>
<comment type="caution">
    <text evidence="1">The sequence shown here is derived from an EMBL/GenBank/DDBJ whole genome shotgun (WGS) entry which is preliminary data.</text>
</comment>
<dbReference type="Proteomes" id="UP000230821">
    <property type="component" value="Unassembled WGS sequence"/>
</dbReference>
<gene>
    <name evidence="1" type="ORF">CSA56_06145</name>
</gene>
<protein>
    <submittedName>
        <fullName evidence="1">Uncharacterized protein</fullName>
    </submittedName>
</protein>
<proteinExistence type="predicted"/>
<dbReference type="AlphaFoldDB" id="A0A2G6KH24"/>
<reference evidence="1 2" key="1">
    <citation type="submission" date="2017-10" db="EMBL/GenBank/DDBJ databases">
        <title>Novel microbial diversity and functional potential in the marine mammal oral microbiome.</title>
        <authorList>
            <person name="Dudek N.K."/>
            <person name="Sun C.L."/>
            <person name="Burstein D."/>
            <person name="Kantor R.S."/>
            <person name="Aliaga Goltsman D.S."/>
            <person name="Bik E.M."/>
            <person name="Thomas B.C."/>
            <person name="Banfield J.F."/>
            <person name="Relman D.A."/>
        </authorList>
    </citation>
    <scope>NUCLEOTIDE SEQUENCE [LARGE SCALE GENOMIC DNA]</scope>
    <source>
        <strain evidence="1">DOLJORAL78_47_16</strain>
    </source>
</reference>
<evidence type="ECO:0000313" key="2">
    <source>
        <dbReference type="Proteomes" id="UP000230821"/>
    </source>
</evidence>
<sequence length="68" mass="8368">MIAIAEVFDCKRIILCNSMSKWFRNCQGENFRKHRRVKKKDFDREIKFHKFCLHSFLRNLTIEKILHV</sequence>
<name>A0A2G6KH24_9BACT</name>
<dbReference type="EMBL" id="PDSK01000069">
    <property type="protein sequence ID" value="PIE34978.1"/>
    <property type="molecule type" value="Genomic_DNA"/>
</dbReference>
<organism evidence="1 2">
    <name type="scientific">candidate division KSB3 bacterium</name>
    <dbReference type="NCBI Taxonomy" id="2044937"/>
    <lineage>
        <taxon>Bacteria</taxon>
        <taxon>candidate division KSB3</taxon>
    </lineage>
</organism>